<protein>
    <submittedName>
        <fullName evidence="3">SgcJ/EcaC family oxidoreductase</fullName>
    </submittedName>
</protein>
<keyword evidence="1" id="KW-0732">Signal</keyword>
<evidence type="ECO:0000256" key="1">
    <source>
        <dbReference type="SAM" id="SignalP"/>
    </source>
</evidence>
<dbReference type="SUPFAM" id="SSF54427">
    <property type="entry name" value="NTF2-like"/>
    <property type="match status" value="1"/>
</dbReference>
<comment type="caution">
    <text evidence="3">The sequence shown here is derived from an EMBL/GenBank/DDBJ whole genome shotgun (WGS) entry which is preliminary data.</text>
</comment>
<feature type="chain" id="PRO_5019040122" evidence="1">
    <location>
        <begin position="18"/>
        <end position="148"/>
    </location>
</feature>
<evidence type="ECO:0000313" key="4">
    <source>
        <dbReference type="Proteomes" id="UP000283522"/>
    </source>
</evidence>
<feature type="domain" description="DUF4440" evidence="2">
    <location>
        <begin position="30"/>
        <end position="136"/>
    </location>
</feature>
<dbReference type="InterPro" id="IPR011944">
    <property type="entry name" value="Steroid_delta5-4_isomerase"/>
</dbReference>
<gene>
    <name evidence="3" type="ORF">D0X99_05255</name>
</gene>
<keyword evidence="4" id="KW-1185">Reference proteome</keyword>
<dbReference type="AlphaFoldDB" id="A0A418PUB6"/>
<dbReference type="InterPro" id="IPR032710">
    <property type="entry name" value="NTF2-like_dom_sf"/>
</dbReference>
<name>A0A418PUB6_9BACT</name>
<dbReference type="Proteomes" id="UP000283522">
    <property type="component" value="Unassembled WGS sequence"/>
</dbReference>
<organism evidence="3 4">
    <name type="scientific">Algoriphagus lacus</name>
    <dbReference type="NCBI Taxonomy" id="2056311"/>
    <lineage>
        <taxon>Bacteria</taxon>
        <taxon>Pseudomonadati</taxon>
        <taxon>Bacteroidota</taxon>
        <taxon>Cytophagia</taxon>
        <taxon>Cytophagales</taxon>
        <taxon>Cyclobacteriaceae</taxon>
        <taxon>Algoriphagus</taxon>
    </lineage>
</organism>
<dbReference type="Pfam" id="PF14534">
    <property type="entry name" value="DUF4440"/>
    <property type="match status" value="1"/>
</dbReference>
<dbReference type="InterPro" id="IPR027843">
    <property type="entry name" value="DUF4440"/>
</dbReference>
<accession>A0A418PUB6</accession>
<dbReference type="RefSeq" id="WP_119476600.1">
    <property type="nucleotide sequence ID" value="NZ_QXML01000002.1"/>
</dbReference>
<proteinExistence type="predicted"/>
<feature type="signal peptide" evidence="1">
    <location>
        <begin position="1"/>
        <end position="17"/>
    </location>
</feature>
<dbReference type="OrthoDB" id="1444594at2"/>
<dbReference type="EMBL" id="QXML01000002">
    <property type="protein sequence ID" value="RIW17162.1"/>
    <property type="molecule type" value="Genomic_DNA"/>
</dbReference>
<dbReference type="NCBIfam" id="TIGR02246">
    <property type="entry name" value="SgcJ/EcaC family oxidoreductase"/>
    <property type="match status" value="1"/>
</dbReference>
<sequence>MKYLFLILFLIPATAFSQIKSEKKDDAVKIHHLINHYSEAREKQDTVLLKSILTNDVDQLVSSGEWRTGIREAVDGMLRSSTSNPGTRTLEVEKIRFLEDEIALVDCRYTIKNPNGTERNMWSTFVVLFHRKEWKIAAIRNMNPTGGN</sequence>
<evidence type="ECO:0000259" key="2">
    <source>
        <dbReference type="Pfam" id="PF14534"/>
    </source>
</evidence>
<reference evidence="3 4" key="1">
    <citation type="submission" date="2018-09" db="EMBL/GenBank/DDBJ databases">
        <authorList>
            <person name="Wang X."/>
            <person name="Du Z."/>
        </authorList>
    </citation>
    <scope>NUCLEOTIDE SEQUENCE [LARGE SCALE GENOMIC DNA]</scope>
    <source>
        <strain evidence="3 4">N3</strain>
    </source>
</reference>
<evidence type="ECO:0000313" key="3">
    <source>
        <dbReference type="EMBL" id="RIW17162.1"/>
    </source>
</evidence>
<dbReference type="Gene3D" id="3.10.450.50">
    <property type="match status" value="1"/>
</dbReference>